<keyword evidence="3" id="KW-1185">Reference proteome</keyword>
<evidence type="ECO:0000313" key="3">
    <source>
        <dbReference type="Proteomes" id="UP001552594"/>
    </source>
</evidence>
<evidence type="ECO:0000313" key="2">
    <source>
        <dbReference type="EMBL" id="MEV5510372.1"/>
    </source>
</evidence>
<organism evidence="2 3">
    <name type="scientific">Streptomyces orinoci</name>
    <name type="common">Streptoverticillium orinoci</name>
    <dbReference type="NCBI Taxonomy" id="67339"/>
    <lineage>
        <taxon>Bacteria</taxon>
        <taxon>Bacillati</taxon>
        <taxon>Actinomycetota</taxon>
        <taxon>Actinomycetes</taxon>
        <taxon>Kitasatosporales</taxon>
        <taxon>Streptomycetaceae</taxon>
        <taxon>Streptomyces</taxon>
    </lineage>
</organism>
<feature type="signal peptide" evidence="1">
    <location>
        <begin position="1"/>
        <end position="25"/>
    </location>
</feature>
<dbReference type="RefSeq" id="WP_109279986.1">
    <property type="nucleotide sequence ID" value="NZ_JBFAUK010000031.1"/>
</dbReference>
<reference evidence="2 3" key="1">
    <citation type="submission" date="2024-06" db="EMBL/GenBank/DDBJ databases">
        <title>The Natural Products Discovery Center: Release of the First 8490 Sequenced Strains for Exploring Actinobacteria Biosynthetic Diversity.</title>
        <authorList>
            <person name="Kalkreuter E."/>
            <person name="Kautsar S.A."/>
            <person name="Yang D."/>
            <person name="Bader C.D."/>
            <person name="Teijaro C.N."/>
            <person name="Fluegel L."/>
            <person name="Davis C.M."/>
            <person name="Simpson J.R."/>
            <person name="Lauterbach L."/>
            <person name="Steele A.D."/>
            <person name="Gui C."/>
            <person name="Meng S."/>
            <person name="Li G."/>
            <person name="Viehrig K."/>
            <person name="Ye F."/>
            <person name="Su P."/>
            <person name="Kiefer A.F."/>
            <person name="Nichols A."/>
            <person name="Cepeda A.J."/>
            <person name="Yan W."/>
            <person name="Fan B."/>
            <person name="Jiang Y."/>
            <person name="Adhikari A."/>
            <person name="Zheng C.-J."/>
            <person name="Schuster L."/>
            <person name="Cowan T.M."/>
            <person name="Smanski M.J."/>
            <person name="Chevrette M.G."/>
            <person name="De Carvalho L.P.S."/>
            <person name="Shen B."/>
        </authorList>
    </citation>
    <scope>NUCLEOTIDE SEQUENCE [LARGE SCALE GENOMIC DNA]</scope>
    <source>
        <strain evidence="2 3">NPDC052347</strain>
    </source>
</reference>
<dbReference type="EMBL" id="JBFAUK010000031">
    <property type="protein sequence ID" value="MEV5510372.1"/>
    <property type="molecule type" value="Genomic_DNA"/>
</dbReference>
<feature type="chain" id="PRO_5045807821" description="Secreted protein" evidence="1">
    <location>
        <begin position="26"/>
        <end position="77"/>
    </location>
</feature>
<gene>
    <name evidence="2" type="ORF">AB0L16_28765</name>
</gene>
<dbReference type="Proteomes" id="UP001552594">
    <property type="component" value="Unassembled WGS sequence"/>
</dbReference>
<proteinExistence type="predicted"/>
<name>A0ABV3K6S1_STRON</name>
<comment type="caution">
    <text evidence="2">The sequence shown here is derived from an EMBL/GenBank/DDBJ whole genome shotgun (WGS) entry which is preliminary data.</text>
</comment>
<evidence type="ECO:0008006" key="4">
    <source>
        <dbReference type="Google" id="ProtNLM"/>
    </source>
</evidence>
<protein>
    <recommendedName>
        <fullName evidence="4">Secreted protein</fullName>
    </recommendedName>
</protein>
<evidence type="ECO:0000256" key="1">
    <source>
        <dbReference type="SAM" id="SignalP"/>
    </source>
</evidence>
<accession>A0ABV3K6S1</accession>
<keyword evidence="1" id="KW-0732">Signal</keyword>
<sequence length="77" mass="8029">MRRLTIALAAAVFAVGGLGASAASAASPRTPRVGGDQPPFPYADCIKAAKNNGESAAHAKWHCDELVKKGWVKRPKS</sequence>